<sequence length="652" mass="74349">MKMNDRGVRNWLCRIGLVPSVTTLFIWGLVFSYAFARNAVVKNLIDFLVEYLGLRYAAVLVILIEGMSGVFEVVVAHVTEDQQSGRFIVITFCAASYPLGLMLIWNADGALYLYQTIFATVLIALGEAGIKISSDFHSYQLGEKIKNMPPENERDKEYMKELERIQFPLQMELTSDLPERKHSFMRGFITTRVGVRQLKSKVIDRGGKSIIVTELHKPLNLWNASAKIIGIVIGVFFSGYYVSAWETKFRVSSLVMGHAYLGFLCGIFWYYPEERPTGSPLSTIYRVFKAAFKKRGVVYPSSAEGYYSSNGNVEASNDSENPFYIRENGSSNGKNEDPNDLEEVDPEVHLKPRHPSFLLPLDKAAIKINNNQIEERQEEVCTVQQVRDVKSLFFIMPLGLTFFAYSLVSASGNTYFFQQATNLDSKVGLWDVPVIVFLVLHNFVAYVVRFIQRRKQLVGPIWSMAVGMFLSVLCCISAGAVERYRLSMAIGKAYKDVIRVSIMILTPQFVLLGLMKGFAEDGLRTFVQDRVPESMRKFVDPSIEMLLGIEKLFSIPCAFIFHWWIKDSINNSHLDRYFLMLALLSLVFFGIYVCYAKFMLPKLSKFEGTDANEEGNVRTMREFKEVLEEIVEEEEEEVLAEYEEEILEVFLS</sequence>
<evidence type="ECO:0000256" key="2">
    <source>
        <dbReference type="ARBA" id="ARBA00005982"/>
    </source>
</evidence>
<dbReference type="AlphaFoldDB" id="A0AAE1JHQ8"/>
<keyword evidence="4 8" id="KW-1133">Transmembrane helix</keyword>
<name>A0AAE1JHQ8_9FABA</name>
<dbReference type="GO" id="GO:0016020">
    <property type="term" value="C:membrane"/>
    <property type="evidence" value="ECO:0007669"/>
    <property type="project" value="UniProtKB-SubCell"/>
</dbReference>
<protein>
    <submittedName>
        <fullName evidence="9">Uncharacterized protein</fullName>
    </submittedName>
</protein>
<dbReference type="SUPFAM" id="SSF103473">
    <property type="entry name" value="MFS general substrate transporter"/>
    <property type="match status" value="1"/>
</dbReference>
<feature type="region of interest" description="Disordered" evidence="7">
    <location>
        <begin position="324"/>
        <end position="343"/>
    </location>
</feature>
<reference evidence="9" key="1">
    <citation type="submission" date="2023-10" db="EMBL/GenBank/DDBJ databases">
        <title>Chromosome-level genome of the transformable northern wattle, Acacia crassicarpa.</title>
        <authorList>
            <person name="Massaro I."/>
            <person name="Sinha N.R."/>
            <person name="Poethig S."/>
            <person name="Leichty A.R."/>
        </authorList>
    </citation>
    <scope>NUCLEOTIDE SEQUENCE</scope>
    <source>
        <strain evidence="9">Acra3RX</strain>
        <tissue evidence="9">Leaf</tissue>
    </source>
</reference>
<evidence type="ECO:0000256" key="3">
    <source>
        <dbReference type="ARBA" id="ARBA00022692"/>
    </source>
</evidence>
<feature type="coiled-coil region" evidence="6">
    <location>
        <begin position="616"/>
        <end position="644"/>
    </location>
</feature>
<feature type="transmembrane region" description="Helical" evidence="8">
    <location>
        <begin position="111"/>
        <end position="130"/>
    </location>
</feature>
<feature type="transmembrane region" description="Helical" evidence="8">
    <location>
        <begin position="249"/>
        <end position="271"/>
    </location>
</feature>
<dbReference type="EMBL" id="JAWXYG010000007">
    <property type="protein sequence ID" value="KAK4268558.1"/>
    <property type="molecule type" value="Genomic_DNA"/>
</dbReference>
<keyword evidence="6" id="KW-0175">Coiled coil</keyword>
<keyword evidence="10" id="KW-1185">Reference proteome</keyword>
<keyword evidence="3 8" id="KW-0812">Transmembrane</keyword>
<dbReference type="PANTHER" id="PTHR11654">
    <property type="entry name" value="OLIGOPEPTIDE TRANSPORTER-RELATED"/>
    <property type="match status" value="1"/>
</dbReference>
<dbReference type="Proteomes" id="UP001293593">
    <property type="component" value="Unassembled WGS sequence"/>
</dbReference>
<dbReference type="GO" id="GO:0022857">
    <property type="term" value="F:transmembrane transporter activity"/>
    <property type="evidence" value="ECO:0007669"/>
    <property type="project" value="InterPro"/>
</dbReference>
<evidence type="ECO:0000313" key="9">
    <source>
        <dbReference type="EMBL" id="KAK4268558.1"/>
    </source>
</evidence>
<gene>
    <name evidence="9" type="ORF">QN277_025200</name>
</gene>
<feature type="transmembrane region" description="Helical" evidence="8">
    <location>
        <begin position="56"/>
        <end position="75"/>
    </location>
</feature>
<feature type="transmembrane region" description="Helical" evidence="8">
    <location>
        <begin position="12"/>
        <end position="36"/>
    </location>
</feature>
<comment type="similarity">
    <text evidence="2">Belongs to the major facilitator superfamily. Proton-dependent oligopeptide transporter (POT/PTR) (TC 2.A.17) family.</text>
</comment>
<evidence type="ECO:0000256" key="4">
    <source>
        <dbReference type="ARBA" id="ARBA00022989"/>
    </source>
</evidence>
<evidence type="ECO:0000256" key="5">
    <source>
        <dbReference type="ARBA" id="ARBA00023136"/>
    </source>
</evidence>
<feature type="transmembrane region" description="Helical" evidence="8">
    <location>
        <begin position="460"/>
        <end position="481"/>
    </location>
</feature>
<evidence type="ECO:0000313" key="10">
    <source>
        <dbReference type="Proteomes" id="UP001293593"/>
    </source>
</evidence>
<dbReference type="Pfam" id="PF00854">
    <property type="entry name" value="PTR2"/>
    <property type="match status" value="1"/>
</dbReference>
<accession>A0AAE1JHQ8</accession>
<keyword evidence="5 8" id="KW-0472">Membrane</keyword>
<feature type="transmembrane region" description="Helical" evidence="8">
    <location>
        <begin position="545"/>
        <end position="565"/>
    </location>
</feature>
<evidence type="ECO:0000256" key="1">
    <source>
        <dbReference type="ARBA" id="ARBA00004141"/>
    </source>
</evidence>
<feature type="transmembrane region" description="Helical" evidence="8">
    <location>
        <begin position="224"/>
        <end position="243"/>
    </location>
</feature>
<comment type="caution">
    <text evidence="9">The sequence shown here is derived from an EMBL/GenBank/DDBJ whole genome shotgun (WGS) entry which is preliminary data.</text>
</comment>
<dbReference type="Gene3D" id="1.20.1250.20">
    <property type="entry name" value="MFS general substrate transporter like domains"/>
    <property type="match status" value="1"/>
</dbReference>
<dbReference type="InterPro" id="IPR000109">
    <property type="entry name" value="POT_fam"/>
</dbReference>
<evidence type="ECO:0000256" key="6">
    <source>
        <dbReference type="SAM" id="Coils"/>
    </source>
</evidence>
<dbReference type="InterPro" id="IPR036259">
    <property type="entry name" value="MFS_trans_sf"/>
</dbReference>
<proteinExistence type="inferred from homology"/>
<feature type="transmembrane region" description="Helical" evidence="8">
    <location>
        <begin position="392"/>
        <end position="408"/>
    </location>
</feature>
<feature type="transmembrane region" description="Helical" evidence="8">
    <location>
        <begin position="87"/>
        <end position="105"/>
    </location>
</feature>
<evidence type="ECO:0000256" key="7">
    <source>
        <dbReference type="SAM" id="MobiDB-lite"/>
    </source>
</evidence>
<evidence type="ECO:0000256" key="8">
    <source>
        <dbReference type="SAM" id="Phobius"/>
    </source>
</evidence>
<feature type="transmembrane region" description="Helical" evidence="8">
    <location>
        <begin position="428"/>
        <end position="448"/>
    </location>
</feature>
<feature type="transmembrane region" description="Helical" evidence="8">
    <location>
        <begin position="577"/>
        <end position="595"/>
    </location>
</feature>
<comment type="subcellular location">
    <subcellularLocation>
        <location evidence="1">Membrane</location>
        <topology evidence="1">Multi-pass membrane protein</topology>
    </subcellularLocation>
</comment>
<organism evidence="9 10">
    <name type="scientific">Acacia crassicarpa</name>
    <name type="common">northern wattle</name>
    <dbReference type="NCBI Taxonomy" id="499986"/>
    <lineage>
        <taxon>Eukaryota</taxon>
        <taxon>Viridiplantae</taxon>
        <taxon>Streptophyta</taxon>
        <taxon>Embryophyta</taxon>
        <taxon>Tracheophyta</taxon>
        <taxon>Spermatophyta</taxon>
        <taxon>Magnoliopsida</taxon>
        <taxon>eudicotyledons</taxon>
        <taxon>Gunneridae</taxon>
        <taxon>Pentapetalae</taxon>
        <taxon>rosids</taxon>
        <taxon>fabids</taxon>
        <taxon>Fabales</taxon>
        <taxon>Fabaceae</taxon>
        <taxon>Caesalpinioideae</taxon>
        <taxon>mimosoid clade</taxon>
        <taxon>Acacieae</taxon>
        <taxon>Acacia</taxon>
    </lineage>
</organism>